<dbReference type="RefSeq" id="WP_154519839.1">
    <property type="nucleotide sequence ID" value="NZ_VUMT01000019.1"/>
</dbReference>
<accession>A0A6L5Y266</accession>
<name>A0A6L5Y266_9FIRM</name>
<dbReference type="PANTHER" id="PTHR10000:SF25">
    <property type="entry name" value="PHOSPHATASE YKRA-RELATED"/>
    <property type="match status" value="1"/>
</dbReference>
<gene>
    <name evidence="1" type="ORF">FYJ58_11260</name>
</gene>
<dbReference type="InterPro" id="IPR000150">
    <property type="entry name" value="Cof"/>
</dbReference>
<dbReference type="InterPro" id="IPR006379">
    <property type="entry name" value="HAD-SF_hydro_IIB"/>
</dbReference>
<proteinExistence type="predicted"/>
<reference evidence="1 2" key="1">
    <citation type="submission" date="2019-08" db="EMBL/GenBank/DDBJ databases">
        <title>In-depth cultivation of the pig gut microbiome towards novel bacterial diversity and tailored functional studies.</title>
        <authorList>
            <person name="Wylensek D."/>
            <person name="Hitch T.C.A."/>
            <person name="Clavel T."/>
        </authorList>
    </citation>
    <scope>NUCLEOTIDE SEQUENCE [LARGE SCALE GENOMIC DNA]</scope>
    <source>
        <strain evidence="1 2">WCA-693-APC-MOT-I</strain>
    </source>
</reference>
<evidence type="ECO:0000313" key="1">
    <source>
        <dbReference type="EMBL" id="MSS64448.1"/>
    </source>
</evidence>
<dbReference type="AlphaFoldDB" id="A0A6L5Y266"/>
<dbReference type="GO" id="GO:0000287">
    <property type="term" value="F:magnesium ion binding"/>
    <property type="evidence" value="ECO:0007669"/>
    <property type="project" value="TreeGrafter"/>
</dbReference>
<dbReference type="EMBL" id="VUMT01000019">
    <property type="protein sequence ID" value="MSS64448.1"/>
    <property type="molecule type" value="Genomic_DNA"/>
</dbReference>
<dbReference type="NCBIfam" id="TIGR01484">
    <property type="entry name" value="HAD-SF-IIB"/>
    <property type="match status" value="1"/>
</dbReference>
<organism evidence="1 2">
    <name type="scientific">Velocimicrobium porci</name>
    <dbReference type="NCBI Taxonomy" id="2606634"/>
    <lineage>
        <taxon>Bacteria</taxon>
        <taxon>Bacillati</taxon>
        <taxon>Bacillota</taxon>
        <taxon>Clostridia</taxon>
        <taxon>Lachnospirales</taxon>
        <taxon>Lachnospiraceae</taxon>
        <taxon>Velocimicrobium</taxon>
    </lineage>
</organism>
<evidence type="ECO:0000313" key="2">
    <source>
        <dbReference type="Proteomes" id="UP000482209"/>
    </source>
</evidence>
<dbReference type="Pfam" id="PF08282">
    <property type="entry name" value="Hydrolase_3"/>
    <property type="match status" value="1"/>
</dbReference>
<protein>
    <submittedName>
        <fullName evidence="1">HAD family phosphatase</fullName>
    </submittedName>
</protein>
<dbReference type="SFLD" id="SFLDS00003">
    <property type="entry name" value="Haloacid_Dehalogenase"/>
    <property type="match status" value="1"/>
</dbReference>
<dbReference type="NCBIfam" id="TIGR00099">
    <property type="entry name" value="Cof-subfamily"/>
    <property type="match status" value="1"/>
</dbReference>
<dbReference type="PROSITE" id="PS01229">
    <property type="entry name" value="COF_2"/>
    <property type="match status" value="1"/>
</dbReference>
<keyword evidence="2" id="KW-1185">Reference proteome</keyword>
<comment type="caution">
    <text evidence="1">The sequence shown here is derived from an EMBL/GenBank/DDBJ whole genome shotgun (WGS) entry which is preliminary data.</text>
</comment>
<dbReference type="GO" id="GO:0005829">
    <property type="term" value="C:cytosol"/>
    <property type="evidence" value="ECO:0007669"/>
    <property type="project" value="TreeGrafter"/>
</dbReference>
<dbReference type="GO" id="GO:0016791">
    <property type="term" value="F:phosphatase activity"/>
    <property type="evidence" value="ECO:0007669"/>
    <property type="project" value="UniProtKB-ARBA"/>
</dbReference>
<dbReference type="Gene3D" id="3.40.50.1000">
    <property type="entry name" value="HAD superfamily/HAD-like"/>
    <property type="match status" value="1"/>
</dbReference>
<dbReference type="InterPro" id="IPR023214">
    <property type="entry name" value="HAD_sf"/>
</dbReference>
<dbReference type="SUPFAM" id="SSF56784">
    <property type="entry name" value="HAD-like"/>
    <property type="match status" value="1"/>
</dbReference>
<dbReference type="Proteomes" id="UP000482209">
    <property type="component" value="Unassembled WGS sequence"/>
</dbReference>
<dbReference type="Gene3D" id="3.30.1240.10">
    <property type="match status" value="1"/>
</dbReference>
<sequence>MNKKIVFFDIDGTLLSETTHKIPESAISAIHEMQKKGHLAFINTGRTFAFLDDAIMEIGFDGFLCGCGTYIQYQNRSLSHHKLPDDLCKKIVLLLRECELDAILEGKEKSYGEIYERVHSQIFRDFIDQYQYPYDTWDAKDLSFDKFFMYAGANEKFQRFKRELQDMFEFIDREHGFYEVVPKGYSKASAMKEIAELLQIELEDTIAIGDSNNDLAMLAMAGTSIAMGNSSKNLLDKVDYVTADVDDDGIYKALAHYKLI</sequence>
<dbReference type="SFLD" id="SFLDG01140">
    <property type="entry name" value="C2.B:_Phosphomannomutase_and_P"/>
    <property type="match status" value="1"/>
</dbReference>
<dbReference type="PROSITE" id="PS01228">
    <property type="entry name" value="COF_1"/>
    <property type="match status" value="1"/>
</dbReference>
<dbReference type="InterPro" id="IPR036412">
    <property type="entry name" value="HAD-like_sf"/>
</dbReference>
<dbReference type="PANTHER" id="PTHR10000">
    <property type="entry name" value="PHOSPHOSERINE PHOSPHATASE"/>
    <property type="match status" value="1"/>
</dbReference>